<name>A0ACB9EAK3_9ASTR</name>
<accession>A0ACB9EAK3</accession>
<dbReference type="Proteomes" id="UP001056120">
    <property type="component" value="Linkage Group LG18"/>
</dbReference>
<evidence type="ECO:0000313" key="1">
    <source>
        <dbReference type="EMBL" id="KAI3755949.1"/>
    </source>
</evidence>
<protein>
    <submittedName>
        <fullName evidence="1">Uncharacterized protein</fullName>
    </submittedName>
</protein>
<proteinExistence type="predicted"/>
<reference evidence="1 2" key="2">
    <citation type="journal article" date="2022" name="Mol. Ecol. Resour.">
        <title>The genomes of chicory, endive, great burdock and yacon provide insights into Asteraceae paleo-polyploidization history and plant inulin production.</title>
        <authorList>
            <person name="Fan W."/>
            <person name="Wang S."/>
            <person name="Wang H."/>
            <person name="Wang A."/>
            <person name="Jiang F."/>
            <person name="Liu H."/>
            <person name="Zhao H."/>
            <person name="Xu D."/>
            <person name="Zhang Y."/>
        </authorList>
    </citation>
    <scope>NUCLEOTIDE SEQUENCE [LARGE SCALE GENOMIC DNA]</scope>
    <source>
        <strain evidence="2">cv. Yunnan</strain>
        <tissue evidence="1">Leaves</tissue>
    </source>
</reference>
<organism evidence="1 2">
    <name type="scientific">Smallanthus sonchifolius</name>
    <dbReference type="NCBI Taxonomy" id="185202"/>
    <lineage>
        <taxon>Eukaryota</taxon>
        <taxon>Viridiplantae</taxon>
        <taxon>Streptophyta</taxon>
        <taxon>Embryophyta</taxon>
        <taxon>Tracheophyta</taxon>
        <taxon>Spermatophyta</taxon>
        <taxon>Magnoliopsida</taxon>
        <taxon>eudicotyledons</taxon>
        <taxon>Gunneridae</taxon>
        <taxon>Pentapetalae</taxon>
        <taxon>asterids</taxon>
        <taxon>campanulids</taxon>
        <taxon>Asterales</taxon>
        <taxon>Asteraceae</taxon>
        <taxon>Asteroideae</taxon>
        <taxon>Heliantheae alliance</taxon>
        <taxon>Millerieae</taxon>
        <taxon>Smallanthus</taxon>
    </lineage>
</organism>
<dbReference type="EMBL" id="CM042035">
    <property type="protein sequence ID" value="KAI3755949.1"/>
    <property type="molecule type" value="Genomic_DNA"/>
</dbReference>
<comment type="caution">
    <text evidence="1">The sequence shown here is derived from an EMBL/GenBank/DDBJ whole genome shotgun (WGS) entry which is preliminary data.</text>
</comment>
<keyword evidence="2" id="KW-1185">Reference proteome</keyword>
<reference evidence="2" key="1">
    <citation type="journal article" date="2022" name="Mol. Ecol. Resour.">
        <title>The genomes of chicory, endive, great burdock and yacon provide insights into Asteraceae palaeo-polyploidization history and plant inulin production.</title>
        <authorList>
            <person name="Fan W."/>
            <person name="Wang S."/>
            <person name="Wang H."/>
            <person name="Wang A."/>
            <person name="Jiang F."/>
            <person name="Liu H."/>
            <person name="Zhao H."/>
            <person name="Xu D."/>
            <person name="Zhang Y."/>
        </authorList>
    </citation>
    <scope>NUCLEOTIDE SEQUENCE [LARGE SCALE GENOMIC DNA]</scope>
    <source>
        <strain evidence="2">cv. Yunnan</strain>
    </source>
</reference>
<sequence>MIETLNLTTPLGGASLRFLNHKRRSPFTSTGKAYFRGHNSCNALLHVTEADPAVDSNSTRRSSLYEVLRVKRDATSNEIKAAYRNLAKLYHPDSSDLEQHDDGKFIEIHDAYATLYNPAERAVYDLKLNMTLTVGKRRGIYTSRRWETDQCW</sequence>
<evidence type="ECO:0000313" key="2">
    <source>
        <dbReference type="Proteomes" id="UP001056120"/>
    </source>
</evidence>
<gene>
    <name evidence="1" type="ORF">L1987_55759</name>
</gene>